<proteinExistence type="inferred from homology"/>
<dbReference type="PANTHER" id="PTHR12203:SF35">
    <property type="entry name" value="PROTEIN O-GLUCOSYLTRANSFERASE 1"/>
    <property type="match status" value="1"/>
</dbReference>
<feature type="signal peptide" evidence="7">
    <location>
        <begin position="1"/>
        <end position="24"/>
    </location>
</feature>
<dbReference type="EMBL" id="CAKKLH010000065">
    <property type="protein sequence ID" value="CAH0101708.1"/>
    <property type="molecule type" value="Genomic_DNA"/>
</dbReference>
<evidence type="ECO:0000256" key="1">
    <source>
        <dbReference type="ARBA" id="ARBA00004319"/>
    </source>
</evidence>
<dbReference type="Proteomes" id="UP000789390">
    <property type="component" value="Unassembled WGS sequence"/>
</dbReference>
<evidence type="ECO:0000256" key="4">
    <source>
        <dbReference type="ARBA" id="ARBA00022676"/>
    </source>
</evidence>
<feature type="chain" id="PRO_5035149011" description="Glycosyl transferase CAP10 domain-containing protein" evidence="7">
    <location>
        <begin position="25"/>
        <end position="407"/>
    </location>
</feature>
<dbReference type="InterPro" id="IPR051091">
    <property type="entry name" value="O-Glucosyltr/Glycosyltrsf_90"/>
</dbReference>
<protein>
    <recommendedName>
        <fullName evidence="8">Glycosyl transferase CAP10 domain-containing protein</fullName>
    </recommendedName>
</protein>
<dbReference type="GO" id="GO:0035252">
    <property type="term" value="F:UDP-xylosyltransferase activity"/>
    <property type="evidence" value="ECO:0007669"/>
    <property type="project" value="TreeGrafter"/>
</dbReference>
<evidence type="ECO:0000313" key="9">
    <source>
        <dbReference type="EMBL" id="CAH0101708.1"/>
    </source>
</evidence>
<dbReference type="PANTHER" id="PTHR12203">
    <property type="entry name" value="KDEL LYS-ASP-GLU-LEU CONTAINING - RELATED"/>
    <property type="match status" value="1"/>
</dbReference>
<comment type="pathway">
    <text evidence="2">Protein modification; protein glycosylation.</text>
</comment>
<comment type="function">
    <text evidence="6">Protein O-glucosyltransferase. Catalyzes the reaction that attaches glucose through an O-glycosidic linkage to a conserved serine residue found in the consensus sequence C-X-S-X-[PA]-C in epidermal growth factor-like repeats. Regulates Notch signaling by glucosylating Notch in the ER, glucosylation is required for the correct folding and cleavage of Notch.</text>
</comment>
<evidence type="ECO:0000256" key="2">
    <source>
        <dbReference type="ARBA" id="ARBA00004922"/>
    </source>
</evidence>
<evidence type="ECO:0000313" key="10">
    <source>
        <dbReference type="Proteomes" id="UP000789390"/>
    </source>
</evidence>
<keyword evidence="5" id="KW-0808">Transferase</keyword>
<feature type="domain" description="Glycosyl transferase CAP10" evidence="8">
    <location>
        <begin position="144"/>
        <end position="397"/>
    </location>
</feature>
<accession>A0A8J2RS41</accession>
<evidence type="ECO:0000256" key="7">
    <source>
        <dbReference type="SAM" id="SignalP"/>
    </source>
</evidence>
<dbReference type="GO" id="GO:0005788">
    <property type="term" value="C:endoplasmic reticulum lumen"/>
    <property type="evidence" value="ECO:0007669"/>
    <property type="project" value="UniProtKB-SubCell"/>
</dbReference>
<dbReference type="Pfam" id="PF05686">
    <property type="entry name" value="Glyco_transf_90"/>
    <property type="match status" value="1"/>
</dbReference>
<organism evidence="9 10">
    <name type="scientific">Daphnia galeata</name>
    <dbReference type="NCBI Taxonomy" id="27404"/>
    <lineage>
        <taxon>Eukaryota</taxon>
        <taxon>Metazoa</taxon>
        <taxon>Ecdysozoa</taxon>
        <taxon>Arthropoda</taxon>
        <taxon>Crustacea</taxon>
        <taxon>Branchiopoda</taxon>
        <taxon>Diplostraca</taxon>
        <taxon>Cladocera</taxon>
        <taxon>Anomopoda</taxon>
        <taxon>Daphniidae</taxon>
        <taxon>Daphnia</taxon>
    </lineage>
</organism>
<evidence type="ECO:0000256" key="5">
    <source>
        <dbReference type="ARBA" id="ARBA00022679"/>
    </source>
</evidence>
<dbReference type="GO" id="GO:0006493">
    <property type="term" value="P:protein O-linked glycosylation"/>
    <property type="evidence" value="ECO:0007669"/>
    <property type="project" value="TreeGrafter"/>
</dbReference>
<dbReference type="InterPro" id="IPR006598">
    <property type="entry name" value="CAP10"/>
</dbReference>
<keyword evidence="4" id="KW-0328">Glycosyltransferase</keyword>
<comment type="caution">
    <text evidence="9">The sequence shown here is derived from an EMBL/GenBank/DDBJ whole genome shotgun (WGS) entry which is preliminary data.</text>
</comment>
<dbReference type="GO" id="GO:0045747">
    <property type="term" value="P:positive regulation of Notch signaling pathway"/>
    <property type="evidence" value="ECO:0007669"/>
    <property type="project" value="TreeGrafter"/>
</dbReference>
<reference evidence="9" key="1">
    <citation type="submission" date="2021-11" db="EMBL/GenBank/DDBJ databases">
        <authorList>
            <person name="Schell T."/>
        </authorList>
    </citation>
    <scope>NUCLEOTIDE SEQUENCE</scope>
    <source>
        <strain evidence="9">M5</strain>
    </source>
</reference>
<dbReference type="SMART" id="SM00672">
    <property type="entry name" value="CAP10"/>
    <property type="match status" value="1"/>
</dbReference>
<dbReference type="AlphaFoldDB" id="A0A8J2RS41"/>
<keyword evidence="7" id="KW-0732">Signal</keyword>
<dbReference type="GO" id="GO:0035251">
    <property type="term" value="F:UDP-glucosyltransferase activity"/>
    <property type="evidence" value="ECO:0007669"/>
    <property type="project" value="TreeGrafter"/>
</dbReference>
<evidence type="ECO:0000256" key="6">
    <source>
        <dbReference type="ARBA" id="ARBA00045690"/>
    </source>
</evidence>
<sequence>MITDVIFSFQIFIGVFLFSIEVKCEIGEHGYCTNLDGCNRNEIEENLYNPEHHEKWIEFKSQISQALLDYKPCQSQNCSCFTQLVIEDLKTFQHIGITRSMLDKAKDRGTKYQIIEHKLYREPLCLFPSRCSGIEHFILKVIKDLPDMELIINNRDWPQVSRHFGEVLPIFSFSKTKEYFDITYPAWTFWEGGPAISLYPRGLGRWDQHRISIDKVAATYAWNEKQSKAFFRGSRTSSERDPLILLSREIPNLVDAQYTKNQAWKSDADTLGAPPAEEVSLEGHCSYKYLFNYRGVAASFRFKHLFLCKSLVFHVGDEWIEFFYPALKPWVHYIPVSSTATQQDLSKLIRFAKENDKLVSEIAARGHQLVWNHLKLSDVECYWKFLLTEYAKLLRFKPQLDLQLISI</sequence>
<name>A0A8J2RS41_9CRUS</name>
<evidence type="ECO:0000259" key="8">
    <source>
        <dbReference type="SMART" id="SM00672"/>
    </source>
</evidence>
<comment type="similarity">
    <text evidence="3">Belongs to the glycosyltransferase 90 family.</text>
</comment>
<dbReference type="OrthoDB" id="202415at2759"/>
<evidence type="ECO:0000256" key="3">
    <source>
        <dbReference type="ARBA" id="ARBA00010118"/>
    </source>
</evidence>
<keyword evidence="10" id="KW-1185">Reference proteome</keyword>
<comment type="subcellular location">
    <subcellularLocation>
        <location evidence="1">Endoplasmic reticulum lumen</location>
    </subcellularLocation>
</comment>
<gene>
    <name evidence="9" type="ORF">DGAL_LOCUS4047</name>
</gene>